<evidence type="ECO:0000313" key="4">
    <source>
        <dbReference type="Proteomes" id="UP000773469"/>
    </source>
</evidence>
<organism evidence="2 3">
    <name type="scientific">Shewanella colwelliana</name>
    <name type="common">Alteromonas colwelliana</name>
    <dbReference type="NCBI Taxonomy" id="23"/>
    <lineage>
        <taxon>Bacteria</taxon>
        <taxon>Pseudomonadati</taxon>
        <taxon>Pseudomonadota</taxon>
        <taxon>Gammaproteobacteria</taxon>
        <taxon>Alteromonadales</taxon>
        <taxon>Shewanellaceae</taxon>
        <taxon>Shewanella</taxon>
    </lineage>
</organism>
<dbReference type="RefSeq" id="WP_069671703.1">
    <property type="nucleotide sequence ID" value="NZ_BPEU01000032.1"/>
</dbReference>
<gene>
    <name evidence="2" type="ORF">BEL05_07065</name>
    <name evidence="1" type="ORF">TUM3794_35630</name>
</gene>
<dbReference type="Proteomes" id="UP000095230">
    <property type="component" value="Unassembled WGS sequence"/>
</dbReference>
<comment type="caution">
    <text evidence="2">The sequence shown here is derived from an EMBL/GenBank/DDBJ whole genome shotgun (WGS) entry which is preliminary data.</text>
</comment>
<keyword evidence="4" id="KW-1185">Reference proteome</keyword>
<name>A0A1E5IT09_SHECO</name>
<dbReference type="Proteomes" id="UP000773469">
    <property type="component" value="Unassembled WGS sequence"/>
</dbReference>
<dbReference type="AlphaFoldDB" id="A0A1E5IT09"/>
<dbReference type="EMBL" id="BPEU01000032">
    <property type="protein sequence ID" value="GIU45408.1"/>
    <property type="molecule type" value="Genomic_DNA"/>
</dbReference>
<evidence type="ECO:0000313" key="2">
    <source>
        <dbReference type="EMBL" id="OEG73148.1"/>
    </source>
</evidence>
<dbReference type="OrthoDB" id="6307284at2"/>
<accession>A0A1E5IT09</accession>
<dbReference type="PROSITE" id="PS51257">
    <property type="entry name" value="PROKAR_LIPOPROTEIN"/>
    <property type="match status" value="1"/>
</dbReference>
<evidence type="ECO:0000313" key="1">
    <source>
        <dbReference type="EMBL" id="GIU45408.1"/>
    </source>
</evidence>
<evidence type="ECO:0000313" key="3">
    <source>
        <dbReference type="Proteomes" id="UP000095230"/>
    </source>
</evidence>
<reference evidence="2 3" key="1">
    <citation type="submission" date="2016-07" db="EMBL/GenBank/DDBJ databases">
        <title>Whole-genome of two Shewanella species isolated from a digestive organ of sea cucumber Apostichopus japonicus Selenka 1867.</title>
        <authorList>
            <person name="Hong H.-H."/>
            <person name="Choi H."/>
            <person name="Cheon S."/>
            <person name="Oh J.-S."/>
            <person name="Lee H.-G."/>
            <person name="Park C."/>
        </authorList>
    </citation>
    <scope>NUCLEOTIDE SEQUENCE [LARGE SCALE GENOMIC DNA]</scope>
    <source>
        <strain evidence="2 3">CSB03KR</strain>
    </source>
</reference>
<sequence length="173" mass="18474">MKKIPQIVVGTALLSLSACGFIGDDKAKIEQAWLEQDQQLKSVIEQIRTQGIDVVARSAQAGSISACVANRLSDDPLGQLVSVEGALVESAQITDLMSQLQGTIEQDVSIEQVINLVQQGADLAAYGKALVDQQGLDQALQTLDQLAQSSGQWASEDLGAHFQQLLLTCREQG</sequence>
<reference evidence="1 4" key="2">
    <citation type="submission" date="2021-05" db="EMBL/GenBank/DDBJ databases">
        <title>Molecular characterization for Shewanella algae harboring chromosomal blaOXA-55-like strains isolated from clinical and environment sample.</title>
        <authorList>
            <person name="Ohama Y."/>
            <person name="Aoki K."/>
            <person name="Harada S."/>
            <person name="Moriya K."/>
            <person name="Ishii Y."/>
            <person name="Tateda K."/>
        </authorList>
    </citation>
    <scope>NUCLEOTIDE SEQUENCE [LARGE SCALE GENOMIC DNA]</scope>
    <source>
        <strain evidence="1 4">MBTL60-118</strain>
    </source>
</reference>
<keyword evidence="1" id="KW-0449">Lipoprotein</keyword>
<proteinExistence type="predicted"/>
<dbReference type="EMBL" id="MCBT01000044">
    <property type="protein sequence ID" value="OEG73148.1"/>
    <property type="molecule type" value="Genomic_DNA"/>
</dbReference>
<protein>
    <submittedName>
        <fullName evidence="1">Lipoprotein</fullName>
    </submittedName>
</protein>